<reference evidence="1" key="2">
    <citation type="submission" date="2021-04" db="EMBL/GenBank/DDBJ databases">
        <authorList>
            <person name="Gilroy R."/>
        </authorList>
    </citation>
    <scope>NUCLEOTIDE SEQUENCE</scope>
    <source>
        <strain evidence="1">2189</strain>
    </source>
</reference>
<gene>
    <name evidence="1" type="ORF">H9851_04305</name>
</gene>
<sequence>MIKNVVGRVSVFLFLLTLCFALVGCGQAVSEEEISVQIDGKPVSFLFRSRTDTQATDIWEELPVYGELKDAAPIAAPGEHRISIDFSGCAFPEWLAAYGYRGGVGEDGTEEVKYGDLAIDSCEQSENVFTLRFTSQASAYADEMAIFVFHMQWPAGASGLQEVWMYVGCFTGGAA</sequence>
<dbReference type="AlphaFoldDB" id="A0A9D2AUL4"/>
<comment type="caution">
    <text evidence="1">The sequence shown here is derived from an EMBL/GenBank/DDBJ whole genome shotgun (WGS) entry which is preliminary data.</text>
</comment>
<dbReference type="PROSITE" id="PS51257">
    <property type="entry name" value="PROKAR_LIPOPROTEIN"/>
    <property type="match status" value="1"/>
</dbReference>
<name>A0A9D2AUL4_9FIRM</name>
<dbReference type="Proteomes" id="UP000886847">
    <property type="component" value="Unassembled WGS sequence"/>
</dbReference>
<evidence type="ECO:0000313" key="2">
    <source>
        <dbReference type="Proteomes" id="UP000886847"/>
    </source>
</evidence>
<reference evidence="1" key="1">
    <citation type="journal article" date="2021" name="PeerJ">
        <title>Extensive microbial diversity within the chicken gut microbiome revealed by metagenomics and culture.</title>
        <authorList>
            <person name="Gilroy R."/>
            <person name="Ravi A."/>
            <person name="Getino M."/>
            <person name="Pursley I."/>
            <person name="Horton D.L."/>
            <person name="Alikhan N.F."/>
            <person name="Baker D."/>
            <person name="Gharbi K."/>
            <person name="Hall N."/>
            <person name="Watson M."/>
            <person name="Adriaenssens E.M."/>
            <person name="Foster-Nyarko E."/>
            <person name="Jarju S."/>
            <person name="Secka A."/>
            <person name="Antonio M."/>
            <person name="Oren A."/>
            <person name="Chaudhuri R.R."/>
            <person name="La Ragione R."/>
            <person name="Hildebrand F."/>
            <person name="Pallen M.J."/>
        </authorList>
    </citation>
    <scope>NUCLEOTIDE SEQUENCE</scope>
    <source>
        <strain evidence="1">2189</strain>
    </source>
</reference>
<dbReference type="EMBL" id="DXEW01000023">
    <property type="protein sequence ID" value="HIX50483.1"/>
    <property type="molecule type" value="Genomic_DNA"/>
</dbReference>
<accession>A0A9D2AUL4</accession>
<organism evidence="1 2">
    <name type="scientific">Candidatus Borkfalkia faecavium</name>
    <dbReference type="NCBI Taxonomy" id="2838508"/>
    <lineage>
        <taxon>Bacteria</taxon>
        <taxon>Bacillati</taxon>
        <taxon>Bacillota</taxon>
        <taxon>Clostridia</taxon>
        <taxon>Christensenellales</taxon>
        <taxon>Christensenellaceae</taxon>
        <taxon>Candidatus Borkfalkia</taxon>
    </lineage>
</organism>
<proteinExistence type="predicted"/>
<protein>
    <submittedName>
        <fullName evidence="1">Uncharacterized protein</fullName>
    </submittedName>
</protein>
<evidence type="ECO:0000313" key="1">
    <source>
        <dbReference type="EMBL" id="HIX50483.1"/>
    </source>
</evidence>